<dbReference type="RefSeq" id="WP_156185973.1">
    <property type="nucleotide sequence ID" value="NZ_JACHEK010000012.1"/>
</dbReference>
<protein>
    <submittedName>
        <fullName evidence="1">Exosortase J</fullName>
    </submittedName>
</protein>
<gene>
    <name evidence="1" type="ORF">HNQ77_005157</name>
</gene>
<evidence type="ECO:0000313" key="1">
    <source>
        <dbReference type="EMBL" id="MBB6147172.1"/>
    </source>
</evidence>
<dbReference type="AlphaFoldDB" id="A0A841K0R3"/>
<comment type="caution">
    <text evidence="1">The sequence shown here is derived from an EMBL/GenBank/DDBJ whole genome shotgun (WGS) entry which is preliminary data.</text>
</comment>
<dbReference type="EMBL" id="JACHEK010000012">
    <property type="protein sequence ID" value="MBB6147172.1"/>
    <property type="molecule type" value="Genomic_DNA"/>
</dbReference>
<dbReference type="Proteomes" id="UP000538666">
    <property type="component" value="Unassembled WGS sequence"/>
</dbReference>
<accession>A0A841K0R3</accession>
<name>A0A841K0R3_9BACT</name>
<evidence type="ECO:0000313" key="2">
    <source>
        <dbReference type="Proteomes" id="UP000538666"/>
    </source>
</evidence>
<dbReference type="OrthoDB" id="103041at2"/>
<keyword evidence="2" id="KW-1185">Reference proteome</keyword>
<sequence>MAFSQCHNHWGDYAPADDGPHVAIGLSPVLGAHDTLLCHSTRGEYPLWQGQITVATAAGAIAFSGSFFNNGASQYLEASALCNGSRCGESSFDVMQMGFIYSRPEPSALISQYPERPIPILIRAEISDSSLPADVARQRLSNSVRSFLGSVNLASLTQPYRHD</sequence>
<proteinExistence type="predicted"/>
<organism evidence="1 2">
    <name type="scientific">Silvibacterium bohemicum</name>
    <dbReference type="NCBI Taxonomy" id="1577686"/>
    <lineage>
        <taxon>Bacteria</taxon>
        <taxon>Pseudomonadati</taxon>
        <taxon>Acidobacteriota</taxon>
        <taxon>Terriglobia</taxon>
        <taxon>Terriglobales</taxon>
        <taxon>Acidobacteriaceae</taxon>
        <taxon>Silvibacterium</taxon>
    </lineage>
</organism>
<reference evidence="1 2" key="1">
    <citation type="submission" date="2020-08" db="EMBL/GenBank/DDBJ databases">
        <title>Genomic Encyclopedia of Type Strains, Phase IV (KMG-IV): sequencing the most valuable type-strain genomes for metagenomic binning, comparative biology and taxonomic classification.</title>
        <authorList>
            <person name="Goeker M."/>
        </authorList>
    </citation>
    <scope>NUCLEOTIDE SEQUENCE [LARGE SCALE GENOMIC DNA]</scope>
    <source>
        <strain evidence="1 2">DSM 103733</strain>
    </source>
</reference>